<protein>
    <submittedName>
        <fullName evidence="1">Uncharacterized protein</fullName>
    </submittedName>
</protein>
<reference evidence="1 2" key="1">
    <citation type="submission" date="2017-09" db="EMBL/GenBank/DDBJ databases">
        <authorList>
            <consortium name="International Durum Wheat Genome Sequencing Consortium (IDWGSC)"/>
            <person name="Milanesi L."/>
        </authorList>
    </citation>
    <scope>NUCLEOTIDE SEQUENCE [LARGE SCALE GENOMIC DNA]</scope>
    <source>
        <strain evidence="2">cv. Svevo</strain>
    </source>
</reference>
<gene>
    <name evidence="1" type="ORF">TRITD_6Bv1G173920</name>
</gene>
<proteinExistence type="predicted"/>
<dbReference type="Proteomes" id="UP000324705">
    <property type="component" value="Chromosome 6B"/>
</dbReference>
<name>A0A9R1BDG7_TRITD</name>
<evidence type="ECO:0000313" key="1">
    <source>
        <dbReference type="EMBL" id="VAI60567.1"/>
    </source>
</evidence>
<dbReference type="AlphaFoldDB" id="A0A9R1BDG7"/>
<organism evidence="1 2">
    <name type="scientific">Triticum turgidum subsp. durum</name>
    <name type="common">Durum wheat</name>
    <name type="synonym">Triticum durum</name>
    <dbReference type="NCBI Taxonomy" id="4567"/>
    <lineage>
        <taxon>Eukaryota</taxon>
        <taxon>Viridiplantae</taxon>
        <taxon>Streptophyta</taxon>
        <taxon>Embryophyta</taxon>
        <taxon>Tracheophyta</taxon>
        <taxon>Spermatophyta</taxon>
        <taxon>Magnoliopsida</taxon>
        <taxon>Liliopsida</taxon>
        <taxon>Poales</taxon>
        <taxon>Poaceae</taxon>
        <taxon>BOP clade</taxon>
        <taxon>Pooideae</taxon>
        <taxon>Triticodae</taxon>
        <taxon>Triticeae</taxon>
        <taxon>Triticinae</taxon>
        <taxon>Triticum</taxon>
    </lineage>
</organism>
<keyword evidence="2" id="KW-1185">Reference proteome</keyword>
<sequence length="78" mass="8819">MKTVDNDCNLHQLIMSRADDNAVMEAVDSEVSVTCTDMGLVQKVFQLALLCTKQHPIDRPRMHEEARVLLWLMPAPVV</sequence>
<evidence type="ECO:0000313" key="2">
    <source>
        <dbReference type="Proteomes" id="UP000324705"/>
    </source>
</evidence>
<dbReference type="EMBL" id="LT934122">
    <property type="protein sequence ID" value="VAI60567.1"/>
    <property type="molecule type" value="Genomic_DNA"/>
</dbReference>
<accession>A0A9R1BDG7</accession>
<dbReference type="Gramene" id="TRITD6Bv1G173920.2">
    <property type="protein sequence ID" value="TRITD6Bv1G173920.2"/>
    <property type="gene ID" value="TRITD6Bv1G173920"/>
</dbReference>